<evidence type="ECO:0000256" key="3">
    <source>
        <dbReference type="ARBA" id="ARBA00022917"/>
    </source>
</evidence>
<dbReference type="CDD" id="cd04092">
    <property type="entry name" value="mtEFG2_II_like"/>
    <property type="match status" value="1"/>
</dbReference>
<dbReference type="Pfam" id="PF03764">
    <property type="entry name" value="EFG_IV"/>
    <property type="match status" value="1"/>
</dbReference>
<dbReference type="PANTHER" id="PTHR43261:SF1">
    <property type="entry name" value="RIBOSOME-RELEASING FACTOR 2, MITOCHONDRIAL"/>
    <property type="match status" value="1"/>
</dbReference>
<dbReference type="InterPro" id="IPR000795">
    <property type="entry name" value="T_Tr_GTP-bd_dom"/>
</dbReference>
<dbReference type="InterPro" id="IPR005517">
    <property type="entry name" value="Transl_elong_EFG/EF2_IV"/>
</dbReference>
<dbReference type="PROSITE" id="PS00301">
    <property type="entry name" value="G_TR_1"/>
    <property type="match status" value="1"/>
</dbReference>
<dbReference type="GO" id="GO:0003924">
    <property type="term" value="F:GTPase activity"/>
    <property type="evidence" value="ECO:0007669"/>
    <property type="project" value="InterPro"/>
</dbReference>
<sequence>RNLLTAGLQRCRLSCHLNRHYSFLPGMLIRNIGIMAHIDAGKTTTTERMLYYSGYTRALGDVDDGDTVTDFMAQERERGITIQSAAVTFDWKSHRINLIDTPGHVDFTLEVERALRVLDGAVAVFDASAGVEAQTLTVWRQAEKHHVPCVCFLNKMDKPAANFSIESIREKLKANPVLLQIPVGSGKNFTGVVDLLTSQKLIWKPKSVTEDGRVFEAKALDQSDDPDLLQEVSEARTALIEQLQEAVRRVTLARRGVPVLCGSSLRNKGVQPLLDAITAYLPAPNERHHDLVRWYKDDLCALAFKVLHDKQRGPLVFLRIYSGTLKPQTAVHNINRNSTERMSRLLVPFADQNVEIPSISAGNIALTVGLKQTVTGDTIVSSKASAAAAARRAQNDSGAGKKRGEHANIILSGVEVPDPVFFCTIEPPTMAKQADLENALNCLQREDPSLKVRVDPDSGQTILCGMGELHIEIIHDRIRREYGIETHLGPLQVAYRETILHEVSTTDTLDRTVGERRHVVTVELAVRPVDVTSVGGHCELAFTEQLEAQLQPGIKEAVENGVHSSYLHGPVLGCPVQNVSTLIQSVTVEPGTSVAMVSACVSRCMLKALRLAGGQVLEPVMSLEVTVGEEHLSSVLGDLAQRRGTVRDIQSRHDNKVLLATVPLAEMMGYSTVLRTVTSGNATFSLELDAYEAMNSQEQNTLLKRMGGLL</sequence>
<dbReference type="Gene3D" id="3.30.70.870">
    <property type="entry name" value="Elongation Factor G (Translational Gtpase), domain 3"/>
    <property type="match status" value="1"/>
</dbReference>
<dbReference type="InterPro" id="IPR020568">
    <property type="entry name" value="Ribosomal_Su5_D2-typ_SF"/>
</dbReference>
<dbReference type="SUPFAM" id="SSF54211">
    <property type="entry name" value="Ribosomal protein S5 domain 2-like"/>
    <property type="match status" value="1"/>
</dbReference>
<evidence type="ECO:0000256" key="7">
    <source>
        <dbReference type="ARBA" id="ARBA00081524"/>
    </source>
</evidence>
<dbReference type="FunFam" id="2.40.30.10:FF:000053">
    <property type="entry name" value="Ribosome-releasing factor 2, mitochondrial"/>
    <property type="match status" value="1"/>
</dbReference>
<dbReference type="GO" id="GO:0032790">
    <property type="term" value="P:ribosome disassembly"/>
    <property type="evidence" value="ECO:0007669"/>
    <property type="project" value="TreeGrafter"/>
</dbReference>
<keyword evidence="2" id="KW-0378">Hydrolase</keyword>
<dbReference type="InterPro" id="IPR000640">
    <property type="entry name" value="EFG_V-like"/>
</dbReference>
<dbReference type="CDD" id="cd03713">
    <property type="entry name" value="EFG_mtEFG_C"/>
    <property type="match status" value="1"/>
</dbReference>
<dbReference type="Gene3D" id="3.30.70.240">
    <property type="match status" value="1"/>
</dbReference>
<dbReference type="Gene3D" id="3.40.50.300">
    <property type="entry name" value="P-loop containing nucleotide triphosphate hydrolases"/>
    <property type="match status" value="1"/>
</dbReference>
<dbReference type="SUPFAM" id="SSF52540">
    <property type="entry name" value="P-loop containing nucleoside triphosphate hydrolases"/>
    <property type="match status" value="1"/>
</dbReference>
<dbReference type="Ensembl" id="ENSSPAT00000019133.1">
    <property type="protein sequence ID" value="ENSSPAP00000018848.1"/>
    <property type="gene ID" value="ENSSPAG00000014163.1"/>
</dbReference>
<dbReference type="GO" id="GO:0032543">
    <property type="term" value="P:mitochondrial translation"/>
    <property type="evidence" value="ECO:0007669"/>
    <property type="project" value="TreeGrafter"/>
</dbReference>
<dbReference type="AlphaFoldDB" id="A0A3B5ABL4"/>
<dbReference type="SMART" id="SM00889">
    <property type="entry name" value="EFG_IV"/>
    <property type="match status" value="1"/>
</dbReference>
<dbReference type="SMART" id="SM00838">
    <property type="entry name" value="EFG_C"/>
    <property type="match status" value="1"/>
</dbReference>
<dbReference type="PANTHER" id="PTHR43261">
    <property type="entry name" value="TRANSLATION ELONGATION FACTOR G-RELATED"/>
    <property type="match status" value="1"/>
</dbReference>
<keyword evidence="1" id="KW-0547">Nucleotide-binding</keyword>
<proteinExistence type="predicted"/>
<reference evidence="9" key="1">
    <citation type="submission" date="2023-09" db="UniProtKB">
        <authorList>
            <consortium name="Ensembl"/>
        </authorList>
    </citation>
    <scope>IDENTIFICATION</scope>
</reference>
<dbReference type="InterPro" id="IPR035647">
    <property type="entry name" value="EFG_III/V"/>
</dbReference>
<dbReference type="InterPro" id="IPR009022">
    <property type="entry name" value="EFG_III"/>
</dbReference>
<dbReference type="InterPro" id="IPR027417">
    <property type="entry name" value="P-loop_NTPase"/>
</dbReference>
<dbReference type="CDD" id="cd01886">
    <property type="entry name" value="EF-G"/>
    <property type="match status" value="1"/>
</dbReference>
<dbReference type="SUPFAM" id="SSF54980">
    <property type="entry name" value="EF-G C-terminal domain-like"/>
    <property type="match status" value="2"/>
</dbReference>
<comment type="catalytic activity">
    <reaction evidence="6">
        <text>GTP + H2O = GDP + phosphate + H(+)</text>
        <dbReference type="Rhea" id="RHEA:19669"/>
        <dbReference type="ChEBI" id="CHEBI:15377"/>
        <dbReference type="ChEBI" id="CHEBI:15378"/>
        <dbReference type="ChEBI" id="CHEBI:37565"/>
        <dbReference type="ChEBI" id="CHEBI:43474"/>
        <dbReference type="ChEBI" id="CHEBI:58189"/>
    </reaction>
    <physiologicalReaction direction="left-to-right" evidence="6">
        <dbReference type="Rhea" id="RHEA:19670"/>
    </physiologicalReaction>
</comment>
<keyword evidence="3" id="KW-0648">Protein biosynthesis</keyword>
<dbReference type="GO" id="GO:0005759">
    <property type="term" value="C:mitochondrial matrix"/>
    <property type="evidence" value="ECO:0007669"/>
    <property type="project" value="UniProtKB-ARBA"/>
</dbReference>
<dbReference type="Pfam" id="PF00009">
    <property type="entry name" value="GTP_EFTU"/>
    <property type="match status" value="1"/>
</dbReference>
<dbReference type="FunFam" id="3.40.50.300:FF:000514">
    <property type="entry name" value="Ribosome-releasing factor 2, mitochondrial"/>
    <property type="match status" value="1"/>
</dbReference>
<dbReference type="InterPro" id="IPR005225">
    <property type="entry name" value="Small_GTP-bd"/>
</dbReference>
<dbReference type="FunFam" id="3.30.70.240:FF:000008">
    <property type="entry name" value="Ribosome-releasing factor 2, mitochondrial"/>
    <property type="match status" value="1"/>
</dbReference>
<evidence type="ECO:0000313" key="9">
    <source>
        <dbReference type="Ensembl" id="ENSSPAP00000018848.1"/>
    </source>
</evidence>
<organism evidence="9">
    <name type="scientific">Stegastes partitus</name>
    <name type="common">bicolor damselfish</name>
    <dbReference type="NCBI Taxonomy" id="144197"/>
    <lineage>
        <taxon>Eukaryota</taxon>
        <taxon>Metazoa</taxon>
        <taxon>Chordata</taxon>
        <taxon>Craniata</taxon>
        <taxon>Vertebrata</taxon>
        <taxon>Euteleostomi</taxon>
        <taxon>Actinopterygii</taxon>
        <taxon>Neopterygii</taxon>
        <taxon>Teleostei</taxon>
        <taxon>Neoteleostei</taxon>
        <taxon>Acanthomorphata</taxon>
        <taxon>Ovalentaria</taxon>
        <taxon>Pomacentridae</taxon>
        <taxon>Stegastes</taxon>
    </lineage>
</organism>
<evidence type="ECO:0000256" key="2">
    <source>
        <dbReference type="ARBA" id="ARBA00022801"/>
    </source>
</evidence>
<dbReference type="CDD" id="cd16262">
    <property type="entry name" value="EFG_III"/>
    <property type="match status" value="1"/>
</dbReference>
<dbReference type="PROSITE" id="PS51722">
    <property type="entry name" value="G_TR_2"/>
    <property type="match status" value="1"/>
</dbReference>
<dbReference type="Pfam" id="PF14492">
    <property type="entry name" value="EFG_III"/>
    <property type="match status" value="1"/>
</dbReference>
<dbReference type="InterPro" id="IPR014721">
    <property type="entry name" value="Ribsml_uS5_D2-typ_fold_subgr"/>
</dbReference>
<keyword evidence="5" id="KW-0342">GTP-binding</keyword>
<dbReference type="PRINTS" id="PR00315">
    <property type="entry name" value="ELONGATNFCT"/>
</dbReference>
<dbReference type="SUPFAM" id="SSF50447">
    <property type="entry name" value="Translation proteins"/>
    <property type="match status" value="1"/>
</dbReference>
<keyword evidence="4" id="KW-0496">Mitochondrion</keyword>
<dbReference type="InterPro" id="IPR041095">
    <property type="entry name" value="EFG_II"/>
</dbReference>
<name>A0A3B5ABL4_9TELE</name>
<evidence type="ECO:0000259" key="8">
    <source>
        <dbReference type="PROSITE" id="PS51722"/>
    </source>
</evidence>
<protein>
    <recommendedName>
        <fullName evidence="7">Elongation factor G2</fullName>
    </recommendedName>
</protein>
<dbReference type="Pfam" id="PF00679">
    <property type="entry name" value="EFG_C"/>
    <property type="match status" value="1"/>
</dbReference>
<dbReference type="FunFam" id="3.30.70.870:FF:000005">
    <property type="entry name" value="Ribosome-releasing factor 2, mitochondrial"/>
    <property type="match status" value="1"/>
</dbReference>
<dbReference type="GeneTree" id="ENSGT00550000074890"/>
<evidence type="ECO:0000256" key="1">
    <source>
        <dbReference type="ARBA" id="ARBA00022741"/>
    </source>
</evidence>
<dbReference type="GO" id="GO:0005525">
    <property type="term" value="F:GTP binding"/>
    <property type="evidence" value="ECO:0007669"/>
    <property type="project" value="UniProtKB-KW"/>
</dbReference>
<dbReference type="NCBIfam" id="TIGR00231">
    <property type="entry name" value="small_GTP"/>
    <property type="match status" value="1"/>
</dbReference>
<evidence type="ECO:0000256" key="4">
    <source>
        <dbReference type="ARBA" id="ARBA00023128"/>
    </source>
</evidence>
<evidence type="ECO:0000256" key="5">
    <source>
        <dbReference type="ARBA" id="ARBA00023134"/>
    </source>
</evidence>
<dbReference type="Gene3D" id="2.40.30.10">
    <property type="entry name" value="Translation factors"/>
    <property type="match status" value="1"/>
</dbReference>
<accession>A0A3B5ABL4</accession>
<dbReference type="FunFam" id="3.30.230.10:FF:000033">
    <property type="entry name" value="Ribosome-releasing factor 2, mitochondrial"/>
    <property type="match status" value="1"/>
</dbReference>
<evidence type="ECO:0000256" key="6">
    <source>
        <dbReference type="ARBA" id="ARBA00049117"/>
    </source>
</evidence>
<dbReference type="Gene3D" id="3.30.230.10">
    <property type="match status" value="1"/>
</dbReference>
<dbReference type="Pfam" id="PF03144">
    <property type="entry name" value="GTP_EFTU_D2"/>
    <property type="match status" value="1"/>
</dbReference>
<feature type="domain" description="Tr-type G" evidence="8">
    <location>
        <begin position="27"/>
        <end position="285"/>
    </location>
</feature>
<dbReference type="InterPro" id="IPR035649">
    <property type="entry name" value="EFG_V"/>
</dbReference>
<dbReference type="InterPro" id="IPR004161">
    <property type="entry name" value="EFTu-like_2"/>
</dbReference>
<dbReference type="InterPro" id="IPR031157">
    <property type="entry name" value="G_TR_CS"/>
</dbReference>
<dbReference type="InterPro" id="IPR009000">
    <property type="entry name" value="Transl_B-barrel_sf"/>
</dbReference>